<sequence length="113" mass="11871">MSPCSALLCSALTSSSNLLPAFAATGPTRPVNHDPRRHPRHHSSLITHHELFSPTAKRQSARDCLLDALSWSSSIVPRTAITGASAKRAGGGGSHDGPPSSQTIQRRSPASRA</sequence>
<dbReference type="EMBL" id="JBBWUH010000016">
    <property type="protein sequence ID" value="KAK8151787.1"/>
    <property type="molecule type" value="Genomic_DNA"/>
</dbReference>
<evidence type="ECO:0008006" key="5">
    <source>
        <dbReference type="Google" id="ProtNLM"/>
    </source>
</evidence>
<proteinExistence type="predicted"/>
<feature type="signal peptide" evidence="2">
    <location>
        <begin position="1"/>
        <end position="23"/>
    </location>
</feature>
<keyword evidence="2" id="KW-0732">Signal</keyword>
<accession>A0ABR1XFA3</accession>
<protein>
    <recommendedName>
        <fullName evidence="5">Secreted protein</fullName>
    </recommendedName>
</protein>
<feature type="region of interest" description="Disordered" evidence="1">
    <location>
        <begin position="25"/>
        <end position="46"/>
    </location>
</feature>
<feature type="region of interest" description="Disordered" evidence="1">
    <location>
        <begin position="82"/>
        <end position="113"/>
    </location>
</feature>
<evidence type="ECO:0000313" key="3">
    <source>
        <dbReference type="EMBL" id="KAK8151787.1"/>
    </source>
</evidence>
<feature type="chain" id="PRO_5047168178" description="Secreted protein" evidence="2">
    <location>
        <begin position="24"/>
        <end position="113"/>
    </location>
</feature>
<evidence type="ECO:0000256" key="2">
    <source>
        <dbReference type="SAM" id="SignalP"/>
    </source>
</evidence>
<organism evidence="3 4">
    <name type="scientific">Phyllosticta citrichinensis</name>
    <dbReference type="NCBI Taxonomy" id="1130410"/>
    <lineage>
        <taxon>Eukaryota</taxon>
        <taxon>Fungi</taxon>
        <taxon>Dikarya</taxon>
        <taxon>Ascomycota</taxon>
        <taxon>Pezizomycotina</taxon>
        <taxon>Dothideomycetes</taxon>
        <taxon>Dothideomycetes incertae sedis</taxon>
        <taxon>Botryosphaeriales</taxon>
        <taxon>Phyllostictaceae</taxon>
        <taxon>Phyllosticta</taxon>
    </lineage>
</organism>
<reference evidence="3 4" key="1">
    <citation type="journal article" date="2022" name="G3 (Bethesda)">
        <title>Enemy or ally: a genomic approach to elucidate the lifestyle of Phyllosticta citrichinaensis.</title>
        <authorList>
            <person name="Buijs V.A."/>
            <person name="Groenewald J.Z."/>
            <person name="Haridas S."/>
            <person name="LaButti K.M."/>
            <person name="Lipzen A."/>
            <person name="Martin F.M."/>
            <person name="Barry K."/>
            <person name="Grigoriev I.V."/>
            <person name="Crous P.W."/>
            <person name="Seidl M.F."/>
        </authorList>
    </citation>
    <scope>NUCLEOTIDE SEQUENCE [LARGE SCALE GENOMIC DNA]</scope>
    <source>
        <strain evidence="3 4">CBS 129764</strain>
    </source>
</reference>
<evidence type="ECO:0000256" key="1">
    <source>
        <dbReference type="SAM" id="MobiDB-lite"/>
    </source>
</evidence>
<dbReference type="Proteomes" id="UP001456524">
    <property type="component" value="Unassembled WGS sequence"/>
</dbReference>
<comment type="caution">
    <text evidence="3">The sequence shown here is derived from an EMBL/GenBank/DDBJ whole genome shotgun (WGS) entry which is preliminary data.</text>
</comment>
<gene>
    <name evidence="3" type="ORF">IWX90DRAFT_446232</name>
</gene>
<evidence type="ECO:0000313" key="4">
    <source>
        <dbReference type="Proteomes" id="UP001456524"/>
    </source>
</evidence>
<name>A0ABR1XFA3_9PEZI</name>
<feature type="compositionally biased region" description="Polar residues" evidence="1">
    <location>
        <begin position="102"/>
        <end position="113"/>
    </location>
</feature>
<keyword evidence="4" id="KW-1185">Reference proteome</keyword>